<evidence type="ECO:0000313" key="2">
    <source>
        <dbReference type="Proteomes" id="UP000790709"/>
    </source>
</evidence>
<dbReference type="Proteomes" id="UP000790709">
    <property type="component" value="Unassembled WGS sequence"/>
</dbReference>
<organism evidence="1 2">
    <name type="scientific">Leucogyrophana mollusca</name>
    <dbReference type="NCBI Taxonomy" id="85980"/>
    <lineage>
        <taxon>Eukaryota</taxon>
        <taxon>Fungi</taxon>
        <taxon>Dikarya</taxon>
        <taxon>Basidiomycota</taxon>
        <taxon>Agaricomycotina</taxon>
        <taxon>Agaricomycetes</taxon>
        <taxon>Agaricomycetidae</taxon>
        <taxon>Boletales</taxon>
        <taxon>Boletales incertae sedis</taxon>
        <taxon>Leucogyrophana</taxon>
    </lineage>
</organism>
<comment type="caution">
    <text evidence="1">The sequence shown here is derived from an EMBL/GenBank/DDBJ whole genome shotgun (WGS) entry which is preliminary data.</text>
</comment>
<evidence type="ECO:0000313" key="1">
    <source>
        <dbReference type="EMBL" id="KAH7919545.1"/>
    </source>
</evidence>
<name>A0ACB8B1B1_9AGAM</name>
<gene>
    <name evidence="1" type="ORF">BV22DRAFT_855052</name>
</gene>
<proteinExistence type="predicted"/>
<accession>A0ACB8B1B1</accession>
<dbReference type="EMBL" id="MU266650">
    <property type="protein sequence ID" value="KAH7919545.1"/>
    <property type="molecule type" value="Genomic_DNA"/>
</dbReference>
<reference evidence="1" key="1">
    <citation type="journal article" date="2021" name="New Phytol.">
        <title>Evolutionary innovations through gain and loss of genes in the ectomycorrhizal Boletales.</title>
        <authorList>
            <person name="Wu G."/>
            <person name="Miyauchi S."/>
            <person name="Morin E."/>
            <person name="Kuo A."/>
            <person name="Drula E."/>
            <person name="Varga T."/>
            <person name="Kohler A."/>
            <person name="Feng B."/>
            <person name="Cao Y."/>
            <person name="Lipzen A."/>
            <person name="Daum C."/>
            <person name="Hundley H."/>
            <person name="Pangilinan J."/>
            <person name="Johnson J."/>
            <person name="Barry K."/>
            <person name="LaButti K."/>
            <person name="Ng V."/>
            <person name="Ahrendt S."/>
            <person name="Min B."/>
            <person name="Choi I.G."/>
            <person name="Park H."/>
            <person name="Plett J.M."/>
            <person name="Magnuson J."/>
            <person name="Spatafora J.W."/>
            <person name="Nagy L.G."/>
            <person name="Henrissat B."/>
            <person name="Grigoriev I.V."/>
            <person name="Yang Z.L."/>
            <person name="Xu J."/>
            <person name="Martin F.M."/>
        </authorList>
    </citation>
    <scope>NUCLEOTIDE SEQUENCE</scope>
    <source>
        <strain evidence="1">KUC20120723A-06</strain>
    </source>
</reference>
<protein>
    <submittedName>
        <fullName evidence="1">YVTN repeat-like/Quino protein amine dehydrogenase</fullName>
    </submittedName>
</protein>
<keyword evidence="2" id="KW-1185">Reference proteome</keyword>
<sequence length="1362" mass="151439">MFNNASNTDARHSTFSEVHRDQFNALRLSTLRKQNVRYSAIVHGDQIFQLQATNTDRSTLTEYLLGTALIDVRCDGQNVCLDGTRVSLLSEIKNWADNSDPHSSRIFWLHGVAGTGKSTIANTIAHYYTTGRLGASFQFKRKVEGLNKPTSLFGHIAYQLANSNAKFMTHCLEAIRQYGRMNAFSLKEQLDRYIIVPLRQMESLSVILIVIDAIDECSDVGDRRGVLEAVMGVLPAFPACAKLLIASRYEPDIRAQLGTHCLSKSINDIHDTAGDISLYISARMVKIIQHHPHLHMHWPGEKMKEELVRLAEGLFIWASVACDHIQNSSDPMVPLWYLTSREGARPSSGGERALDALYMSILNQASSGLSSSDLRFVIGAIVTAKTSLTPQELDLLLGLNRSVLGHPIWLQDGSRIELTTSASVIAALGSMLRIDDGYIRVLHTSIFDFFTSPTRCTDPRFHINTTLFSHFLAARCFRSMCALKRDVCDINDPTQMNSDIVGLDQRLKEKMPEHIRYSCSYWHLHLADVPGVHLGLYEEAKTFLFTHLLHWFEVMSLRGDVDGIFIALNRVKPWFQRHPASDEVLQLCDDAIRFLQQFHVVMRQSASHIYISALPFTSQKSSIFRSFAHTLERVPKMLMSHRTSVEPLTTFSIRLVGSIKVAPNGSCLTYAHDGKTLQIWDADTCSPIGEPLVGHQSAIHRVYFSLDDPLVASSDEQGVTFVWDIERYVAVGGPFQRSDDVEEVIEISLVDGHVIVLFRYYNHVMVWNYITGEPAASYETGGVASLHGAYVLVSNEEHASFLDTSDFDPQSILYAPTGKDTTPAFVRMRASGNITFPVHDQLRRVMCWSSDSEIQLVDIATGGPIGDPISIPDHNNWHFSPCGRWIATHWNHIRIHSTRTGEFLFSSSGEFAQHASRWSIDGAHLLIRCGYSTTMPQFEVWDMEAMEPVGTLQLPSGHEIIAASSQRIVTINARHVAVWDVALLTNLDSQIRPPITRFIPSSTGQHILANSAAGKIECFHIGRRSYHIPHAHFPASFSPDGSLVATASWPSGDNLDILIVDAASGELRQRLREGGVATATLSFSPGNEYMIATSNDGSPKLWDIATGRLHRLGQLWAQFSRGGAQVTCVSKSGFVQTLDYRTGEVTNTPDLDSLAGPVDTVVFSPDGDTFAVIHLVNSITIRAHGQSDFTLVCPTVQYSAITSLVFSGDGMRLASSSHNLVCMWDLQRRCLVWDRRLPVSLPVNAVTLGRMHLLSLSHDETILHVLAADTGLLLSSHSLPIYRNAGIKSVALSWDETQAVLFSANIGGEMVELSSGMMSYFSSELPSSHQLVSNIYLRPPYSLFSRWRDGYLHQPMSRIYPG</sequence>